<dbReference type="InterPro" id="IPR025996">
    <property type="entry name" value="MT1864/Rv1816-like_C"/>
</dbReference>
<dbReference type="GO" id="GO:0000976">
    <property type="term" value="F:transcription cis-regulatory region binding"/>
    <property type="evidence" value="ECO:0007669"/>
    <property type="project" value="TreeGrafter"/>
</dbReference>
<evidence type="ECO:0000256" key="2">
    <source>
        <dbReference type="ARBA" id="ARBA00023125"/>
    </source>
</evidence>
<dbReference type="Gene3D" id="1.10.357.10">
    <property type="entry name" value="Tetracycline Repressor, domain 2"/>
    <property type="match status" value="1"/>
</dbReference>
<evidence type="ECO:0000313" key="6">
    <source>
        <dbReference type="EMBL" id="PTA68170.1"/>
    </source>
</evidence>
<keyword evidence="7" id="KW-1185">Reference proteome</keyword>
<evidence type="ECO:0000256" key="3">
    <source>
        <dbReference type="ARBA" id="ARBA00023163"/>
    </source>
</evidence>
<evidence type="ECO:0000256" key="1">
    <source>
        <dbReference type="ARBA" id="ARBA00023015"/>
    </source>
</evidence>
<dbReference type="SUPFAM" id="SSF46689">
    <property type="entry name" value="Homeodomain-like"/>
    <property type="match status" value="1"/>
</dbReference>
<reference evidence="6 7" key="1">
    <citation type="submission" date="2018-03" db="EMBL/GenBank/DDBJ databases">
        <title>Draft genome of Deinococcus sp. OD32.</title>
        <authorList>
            <person name="Wang X.-P."/>
            <person name="Du Z.-J."/>
        </authorList>
    </citation>
    <scope>NUCLEOTIDE SEQUENCE [LARGE SCALE GENOMIC DNA]</scope>
    <source>
        <strain evidence="6 7">OD32</strain>
    </source>
</reference>
<dbReference type="Pfam" id="PF13305">
    <property type="entry name" value="TetR_C_33"/>
    <property type="match status" value="1"/>
</dbReference>
<evidence type="ECO:0000259" key="5">
    <source>
        <dbReference type="PROSITE" id="PS50977"/>
    </source>
</evidence>
<dbReference type="PANTHER" id="PTHR30055:SF220">
    <property type="entry name" value="TETR-FAMILY REGULATORY PROTEIN"/>
    <property type="match status" value="1"/>
</dbReference>
<dbReference type="PRINTS" id="PR00455">
    <property type="entry name" value="HTHTETR"/>
</dbReference>
<keyword evidence="2 4" id="KW-0238">DNA-binding</keyword>
<feature type="DNA-binding region" description="H-T-H motif" evidence="4">
    <location>
        <begin position="103"/>
        <end position="122"/>
    </location>
</feature>
<accession>A0A2T3W8C8</accession>
<comment type="caution">
    <text evidence="6">The sequence shown here is derived from an EMBL/GenBank/DDBJ whole genome shotgun (WGS) entry which is preliminary data.</text>
</comment>
<protein>
    <recommendedName>
        <fullName evidence="5">HTH tetR-type domain-containing protein</fullName>
    </recommendedName>
</protein>
<gene>
    <name evidence="6" type="ORF">C8263_08850</name>
</gene>
<feature type="domain" description="HTH tetR-type" evidence="5">
    <location>
        <begin position="80"/>
        <end position="140"/>
    </location>
</feature>
<dbReference type="InterPro" id="IPR009057">
    <property type="entry name" value="Homeodomain-like_sf"/>
</dbReference>
<dbReference type="PROSITE" id="PS50977">
    <property type="entry name" value="HTH_TETR_2"/>
    <property type="match status" value="1"/>
</dbReference>
<dbReference type="InterPro" id="IPR050109">
    <property type="entry name" value="HTH-type_TetR-like_transc_reg"/>
</dbReference>
<name>A0A2T3W8C8_9DEIO</name>
<keyword evidence="1" id="KW-0805">Transcription regulation</keyword>
<evidence type="ECO:0000256" key="4">
    <source>
        <dbReference type="PROSITE-ProRule" id="PRU00335"/>
    </source>
</evidence>
<dbReference type="InterPro" id="IPR036271">
    <property type="entry name" value="Tet_transcr_reg_TetR-rel_C_sf"/>
</dbReference>
<dbReference type="PANTHER" id="PTHR30055">
    <property type="entry name" value="HTH-TYPE TRANSCRIPTIONAL REGULATOR RUTR"/>
    <property type="match status" value="1"/>
</dbReference>
<dbReference type="InterPro" id="IPR001647">
    <property type="entry name" value="HTH_TetR"/>
</dbReference>
<proteinExistence type="predicted"/>
<keyword evidence="3" id="KW-0804">Transcription</keyword>
<sequence>MNHVGRASGAGALGVVFGQGAAEAAGVGVGVDDQGGHRASGPHRVPPANLDGVKFDLPSACGRMLTMSSSRQAARSYHHGLLRQSLLAAARALLAGRPAAELSLREVARHAGVSHAAPYHHFSDRHALLLALGEGCMTEFVTAQEQAAAAQPTPLRQLVALGEAYVAYAAQQPHAFTLIFDPQLCPPGAVSPFTPLIERNQALLARVLAEAHASGDLRAAQPEVLAQGLWAAVHGLAQLVMTGHLPPQATPQILWGLLSAEFRASPPQ</sequence>
<evidence type="ECO:0000313" key="7">
    <source>
        <dbReference type="Proteomes" id="UP000240317"/>
    </source>
</evidence>
<dbReference type="SUPFAM" id="SSF48498">
    <property type="entry name" value="Tetracyclin repressor-like, C-terminal domain"/>
    <property type="match status" value="1"/>
</dbReference>
<organism evidence="6 7">
    <name type="scientific">Deinococcus arcticus</name>
    <dbReference type="NCBI Taxonomy" id="2136176"/>
    <lineage>
        <taxon>Bacteria</taxon>
        <taxon>Thermotogati</taxon>
        <taxon>Deinococcota</taxon>
        <taxon>Deinococci</taxon>
        <taxon>Deinococcales</taxon>
        <taxon>Deinococcaceae</taxon>
        <taxon>Deinococcus</taxon>
    </lineage>
</organism>
<dbReference type="AlphaFoldDB" id="A0A2T3W8C8"/>
<dbReference type="Proteomes" id="UP000240317">
    <property type="component" value="Unassembled WGS sequence"/>
</dbReference>
<dbReference type="Pfam" id="PF00440">
    <property type="entry name" value="TetR_N"/>
    <property type="match status" value="1"/>
</dbReference>
<dbReference type="GO" id="GO:0003700">
    <property type="term" value="F:DNA-binding transcription factor activity"/>
    <property type="evidence" value="ECO:0007669"/>
    <property type="project" value="TreeGrafter"/>
</dbReference>
<dbReference type="EMBL" id="PYSV01000007">
    <property type="protein sequence ID" value="PTA68170.1"/>
    <property type="molecule type" value="Genomic_DNA"/>
</dbReference>